<dbReference type="Gene3D" id="3.60.15.10">
    <property type="entry name" value="Ribonuclease Z/Hydroxyacylglutathione hydrolase-like"/>
    <property type="match status" value="2"/>
</dbReference>
<dbReference type="AlphaFoldDB" id="A0A662D3I7"/>
<dbReference type="InterPro" id="IPR001279">
    <property type="entry name" value="Metallo-B-lactamas"/>
</dbReference>
<gene>
    <name evidence="2" type="ORF">DRZ78_03320</name>
</gene>
<evidence type="ECO:0000259" key="1">
    <source>
        <dbReference type="Pfam" id="PF00753"/>
    </source>
</evidence>
<dbReference type="GO" id="GO:0016740">
    <property type="term" value="F:transferase activity"/>
    <property type="evidence" value="ECO:0007669"/>
    <property type="project" value="TreeGrafter"/>
</dbReference>
<dbReference type="InterPro" id="IPR036866">
    <property type="entry name" value="RibonucZ/Hydroxyglut_hydro"/>
</dbReference>
<dbReference type="InterPro" id="IPR041712">
    <property type="entry name" value="DHPS-like_MBL-fold"/>
</dbReference>
<dbReference type="CDD" id="cd07713">
    <property type="entry name" value="DHPS-like_MBL-fold"/>
    <property type="match status" value="1"/>
</dbReference>
<evidence type="ECO:0000313" key="2">
    <source>
        <dbReference type="EMBL" id="RLE07230.1"/>
    </source>
</evidence>
<sequence length="212" mass="23353">MKVTIIYDNTVYQKGLLSDWGFSCFVEVENTPKILFDTGTNGKILLSNMRKLNIDPASIDEVFISHAHFDHVGGLSSFLEVNKKAKIYVPPSFPGPAGREVITIKGSTRIHENVFSTGELDNIEQSMPVKTEKGLVLIVGCSHPRMTHILKAASQFGKVYAIIGGLHGFSEFDLFKDLSLICPTHCTQHKAKIKSLYPDKYVEGGAGKIITV</sequence>
<feature type="domain" description="Metallo-beta-lactamase" evidence="1">
    <location>
        <begin position="25"/>
        <end position="106"/>
    </location>
</feature>
<keyword evidence="2" id="KW-0378">Hydrolase</keyword>
<dbReference type="InterPro" id="IPR052926">
    <property type="entry name" value="Metallo-beta-lactamase_dom"/>
</dbReference>
<evidence type="ECO:0000313" key="3">
    <source>
        <dbReference type="Proteomes" id="UP000277457"/>
    </source>
</evidence>
<dbReference type="GO" id="GO:0016787">
    <property type="term" value="F:hydrolase activity"/>
    <property type="evidence" value="ECO:0007669"/>
    <property type="project" value="UniProtKB-KW"/>
</dbReference>
<dbReference type="Proteomes" id="UP000277457">
    <property type="component" value="Unassembled WGS sequence"/>
</dbReference>
<dbReference type="SUPFAM" id="SSF56281">
    <property type="entry name" value="Metallo-hydrolase/oxidoreductase"/>
    <property type="match status" value="1"/>
</dbReference>
<name>A0A662D3I7_UNCAE</name>
<dbReference type="PANTHER" id="PTHR13754:SF13">
    <property type="entry name" value="METALLO-BETA-LACTAMASE SUPERFAMILY PROTEIN (AFU_ORTHOLOGUE AFUA_3G07630)"/>
    <property type="match status" value="1"/>
</dbReference>
<comment type="caution">
    <text evidence="2">The sequence shown here is derived from an EMBL/GenBank/DDBJ whole genome shotgun (WGS) entry which is preliminary data.</text>
</comment>
<reference evidence="2 3" key="1">
    <citation type="submission" date="2018-06" db="EMBL/GenBank/DDBJ databases">
        <title>Extensive metabolic versatility and redundancy in microbially diverse, dynamic hydrothermal sediments.</title>
        <authorList>
            <person name="Dombrowski N."/>
            <person name="Teske A."/>
            <person name="Baker B.J."/>
        </authorList>
    </citation>
    <scope>NUCLEOTIDE SEQUENCE [LARGE SCALE GENOMIC DNA]</scope>
    <source>
        <strain evidence="2">B7_G13</strain>
    </source>
</reference>
<dbReference type="Pfam" id="PF00753">
    <property type="entry name" value="Lactamase_B"/>
    <property type="match status" value="1"/>
</dbReference>
<dbReference type="EMBL" id="QMPY01000110">
    <property type="protein sequence ID" value="RLE07230.1"/>
    <property type="molecule type" value="Genomic_DNA"/>
</dbReference>
<proteinExistence type="predicted"/>
<organism evidence="2 3">
    <name type="scientific">Aerophobetes bacterium</name>
    <dbReference type="NCBI Taxonomy" id="2030807"/>
    <lineage>
        <taxon>Bacteria</taxon>
        <taxon>Candidatus Aerophobota</taxon>
    </lineage>
</organism>
<protein>
    <submittedName>
        <fullName evidence="2">MBL fold metallo-hydrolase</fullName>
    </submittedName>
</protein>
<accession>A0A662D3I7</accession>
<dbReference type="PANTHER" id="PTHR13754">
    <property type="entry name" value="METALLO-BETA-LACTAMASE SUPERFAMILY PROTEIN"/>
    <property type="match status" value="1"/>
</dbReference>